<dbReference type="OrthoDB" id="435575at2759"/>
<gene>
    <name evidence="2" type="ORF">PGLA1383_LOCUS58221</name>
</gene>
<sequence length="508" mass="56568">MDPSSLGPFDPTDQLEVDSLKESVLRAPAKLTSGRIRAVLSAWKRWARWASDPAHIADLVRPGPIQLAGFLKQVTVGGPTAAASVWNALRFWNFSLGASFPLDHFACADFKLRSISHQQQAATELAPWEFVNLLRVAETATGTRRILFMMCAFVASVCIRWEHLQRSKRKPGTEEPFFECAQGKRRVQGARPGYDWAMPAVRLGALDLWRELRPFWDEEMISSFLIPAVHLLPEEFFALTSSSPVNFEKPMSRPRFLEVMRCLLVEAGVPVVEAMQRKFNCLRRFLPTAANVLEIPDRDAQAVGSWAEVPQGGMVPQWRGKARQLMSYRYAGAKTSRSQQVKSWIIARLWQLLKAAQQQGKVAVSSTGMLAPGSFTWAVVAEMHATTPMVRTLDQEPPEPEEKATGLEQEGIVEEQAEEKDNEAAPTDSSSEESIDRPSEAEAEPFDAPVESLTWFKQGKKAHIQSGTDADIRRVPWCRDSAFAQDPVAIGEGLDGLSEDEVCSKCCK</sequence>
<reference evidence="2" key="1">
    <citation type="submission" date="2021-02" db="EMBL/GenBank/DDBJ databases">
        <authorList>
            <person name="Dougan E. K."/>
            <person name="Rhodes N."/>
            <person name="Thang M."/>
            <person name="Chan C."/>
        </authorList>
    </citation>
    <scope>NUCLEOTIDE SEQUENCE</scope>
</reference>
<evidence type="ECO:0000313" key="2">
    <source>
        <dbReference type="EMBL" id="CAE8643935.1"/>
    </source>
</evidence>
<keyword evidence="3" id="KW-1185">Reference proteome</keyword>
<dbReference type="Proteomes" id="UP000654075">
    <property type="component" value="Unassembled WGS sequence"/>
</dbReference>
<dbReference type="EMBL" id="CAJNNV010033476">
    <property type="protein sequence ID" value="CAE8643935.1"/>
    <property type="molecule type" value="Genomic_DNA"/>
</dbReference>
<evidence type="ECO:0000313" key="3">
    <source>
        <dbReference type="Proteomes" id="UP000654075"/>
    </source>
</evidence>
<protein>
    <submittedName>
        <fullName evidence="2">Uncharacterized protein</fullName>
    </submittedName>
</protein>
<organism evidence="2 3">
    <name type="scientific">Polarella glacialis</name>
    <name type="common">Dinoflagellate</name>
    <dbReference type="NCBI Taxonomy" id="89957"/>
    <lineage>
        <taxon>Eukaryota</taxon>
        <taxon>Sar</taxon>
        <taxon>Alveolata</taxon>
        <taxon>Dinophyceae</taxon>
        <taxon>Suessiales</taxon>
        <taxon>Suessiaceae</taxon>
        <taxon>Polarella</taxon>
    </lineage>
</organism>
<comment type="caution">
    <text evidence="2">The sequence shown here is derived from an EMBL/GenBank/DDBJ whole genome shotgun (WGS) entry which is preliminary data.</text>
</comment>
<proteinExistence type="predicted"/>
<accession>A0A813I1T3</accession>
<feature type="region of interest" description="Disordered" evidence="1">
    <location>
        <begin position="416"/>
        <end position="447"/>
    </location>
</feature>
<dbReference type="AlphaFoldDB" id="A0A813I1T3"/>
<evidence type="ECO:0000256" key="1">
    <source>
        <dbReference type="SAM" id="MobiDB-lite"/>
    </source>
</evidence>
<name>A0A813I1T3_POLGL</name>